<dbReference type="RefSeq" id="WP_231061437.1">
    <property type="nucleotide sequence ID" value="NZ_JAJNOR010000001.1"/>
</dbReference>
<organism evidence="2 3">
    <name type="scientific">Lientehia hominis</name>
    <dbReference type="NCBI Taxonomy" id="2897778"/>
    <lineage>
        <taxon>Bacteria</taxon>
        <taxon>Bacillati</taxon>
        <taxon>Bacillota</taxon>
        <taxon>Clostridia</taxon>
        <taxon>Lachnospirales</taxon>
        <taxon>Lachnospiraceae</taxon>
        <taxon>Lientehia</taxon>
    </lineage>
</organism>
<evidence type="ECO:0000313" key="3">
    <source>
        <dbReference type="Proteomes" id="UP001299265"/>
    </source>
</evidence>
<gene>
    <name evidence="2" type="ORF">LQE92_02555</name>
</gene>
<comment type="caution">
    <text evidence="2">The sequence shown here is derived from an EMBL/GenBank/DDBJ whole genome shotgun (WGS) entry which is preliminary data.</text>
</comment>
<feature type="transmembrane region" description="Helical" evidence="1">
    <location>
        <begin position="84"/>
        <end position="103"/>
    </location>
</feature>
<evidence type="ECO:0000313" key="2">
    <source>
        <dbReference type="EMBL" id="MCD2491509.1"/>
    </source>
</evidence>
<reference evidence="2 3" key="1">
    <citation type="submission" date="2021-11" db="EMBL/GenBank/DDBJ databases">
        <title>Lacrimispora sp. nov. NSJ-141 isolated from human feces.</title>
        <authorList>
            <person name="Abdugheni R."/>
        </authorList>
    </citation>
    <scope>NUCLEOTIDE SEQUENCE [LARGE SCALE GENOMIC DNA]</scope>
    <source>
        <strain evidence="2 3">NSJ-141</strain>
    </source>
</reference>
<feature type="transmembrane region" description="Helical" evidence="1">
    <location>
        <begin position="135"/>
        <end position="156"/>
    </location>
</feature>
<feature type="transmembrane region" description="Helical" evidence="1">
    <location>
        <begin position="212"/>
        <end position="234"/>
    </location>
</feature>
<proteinExistence type="predicted"/>
<sequence length="240" mass="26538">MRKLKSIIQYECITSFKYIWIFYAIQYAAVSLITLIIGISMGSFEEVGTNALEMNTVIYVGILGALGLKEDFKMLIQNGFTRKYIFIATFSMFCFISGSMALVDTAAGNIIHHFNNGYSSLYGGLYGYENIVMNWLWLFLVYVMVCSMLYIGILVINKAGKALSIYLGAAAGGIVLLIIALFRYVFSAGTVSNILGFFAKAMGFMTDGTINYLFPILTLLLVIAALGSGSYAVIRRTELR</sequence>
<dbReference type="EMBL" id="JAJNOR010000001">
    <property type="protein sequence ID" value="MCD2491509.1"/>
    <property type="molecule type" value="Genomic_DNA"/>
</dbReference>
<accession>A0AAP2RHG4</accession>
<protein>
    <submittedName>
        <fullName evidence="2">Uncharacterized protein</fullName>
    </submittedName>
</protein>
<name>A0AAP2RHG4_9FIRM</name>
<keyword evidence="3" id="KW-1185">Reference proteome</keyword>
<keyword evidence="1" id="KW-0472">Membrane</keyword>
<keyword evidence="1" id="KW-1133">Transmembrane helix</keyword>
<feature type="transmembrane region" description="Helical" evidence="1">
    <location>
        <begin position="20"/>
        <end position="44"/>
    </location>
</feature>
<evidence type="ECO:0000256" key="1">
    <source>
        <dbReference type="SAM" id="Phobius"/>
    </source>
</evidence>
<dbReference type="Proteomes" id="UP001299265">
    <property type="component" value="Unassembled WGS sequence"/>
</dbReference>
<feature type="transmembrane region" description="Helical" evidence="1">
    <location>
        <begin position="56"/>
        <end position="72"/>
    </location>
</feature>
<feature type="transmembrane region" description="Helical" evidence="1">
    <location>
        <begin position="163"/>
        <end position="186"/>
    </location>
</feature>
<dbReference type="AlphaFoldDB" id="A0AAP2RHG4"/>
<keyword evidence="1" id="KW-0812">Transmembrane</keyword>